<evidence type="ECO:0000256" key="4">
    <source>
        <dbReference type="PROSITE-ProRule" id="PRU00175"/>
    </source>
</evidence>
<reference evidence="6 7" key="1">
    <citation type="journal article" date="2018" name="Nat. Genet.">
        <title>The Rosa genome provides new insights in the design of modern roses.</title>
        <authorList>
            <person name="Bendahmane M."/>
        </authorList>
    </citation>
    <scope>NUCLEOTIDE SEQUENCE [LARGE SCALE GENOMIC DNA]</scope>
    <source>
        <strain evidence="7">cv. Old Blush</strain>
    </source>
</reference>
<keyword evidence="2 4" id="KW-0863">Zinc-finger</keyword>
<dbReference type="AlphaFoldDB" id="A0A2P6QW78"/>
<dbReference type="Pfam" id="PF13639">
    <property type="entry name" value="zf-RING_2"/>
    <property type="match status" value="1"/>
</dbReference>
<dbReference type="GO" id="GO:0008270">
    <property type="term" value="F:zinc ion binding"/>
    <property type="evidence" value="ECO:0007669"/>
    <property type="project" value="UniProtKB-KW"/>
</dbReference>
<dbReference type="GO" id="GO:0140082">
    <property type="term" value="F:SUMO-ubiquitin ligase activity"/>
    <property type="evidence" value="ECO:0007669"/>
    <property type="project" value="TreeGrafter"/>
</dbReference>
<organism evidence="6 7">
    <name type="scientific">Rosa chinensis</name>
    <name type="common">China rose</name>
    <dbReference type="NCBI Taxonomy" id="74649"/>
    <lineage>
        <taxon>Eukaryota</taxon>
        <taxon>Viridiplantae</taxon>
        <taxon>Streptophyta</taxon>
        <taxon>Embryophyta</taxon>
        <taxon>Tracheophyta</taxon>
        <taxon>Spermatophyta</taxon>
        <taxon>Magnoliopsida</taxon>
        <taxon>eudicotyledons</taxon>
        <taxon>Gunneridae</taxon>
        <taxon>Pentapetalae</taxon>
        <taxon>rosids</taxon>
        <taxon>fabids</taxon>
        <taxon>Rosales</taxon>
        <taxon>Rosaceae</taxon>
        <taxon>Rosoideae</taxon>
        <taxon>Rosoideae incertae sedis</taxon>
        <taxon>Rosa</taxon>
    </lineage>
</organism>
<evidence type="ECO:0000256" key="2">
    <source>
        <dbReference type="ARBA" id="ARBA00022771"/>
    </source>
</evidence>
<dbReference type="PANTHER" id="PTHR47094">
    <property type="entry name" value="ELFLESS, ISOFORM B"/>
    <property type="match status" value="1"/>
</dbReference>
<dbReference type="SMART" id="SM00184">
    <property type="entry name" value="RING"/>
    <property type="match status" value="1"/>
</dbReference>
<dbReference type="GO" id="GO:0006511">
    <property type="term" value="P:ubiquitin-dependent protein catabolic process"/>
    <property type="evidence" value="ECO:0007669"/>
    <property type="project" value="TreeGrafter"/>
</dbReference>
<feature type="domain" description="RING-type" evidence="5">
    <location>
        <begin position="17"/>
        <end position="55"/>
    </location>
</feature>
<accession>A0A2P6QW78</accession>
<dbReference type="EMBL" id="PDCK01000042">
    <property type="protein sequence ID" value="PRQ38452.1"/>
    <property type="molecule type" value="Genomic_DNA"/>
</dbReference>
<protein>
    <submittedName>
        <fullName evidence="6">Putative Zinc finger, RING/FYVE/PHD-type</fullName>
    </submittedName>
</protein>
<evidence type="ECO:0000256" key="1">
    <source>
        <dbReference type="ARBA" id="ARBA00022723"/>
    </source>
</evidence>
<proteinExistence type="predicted"/>
<dbReference type="PANTHER" id="PTHR47094:SF18">
    <property type="entry name" value="RING-TYPE DOMAIN-CONTAINING PROTEIN"/>
    <property type="match status" value="1"/>
</dbReference>
<dbReference type="SUPFAM" id="SSF57850">
    <property type="entry name" value="RING/U-box"/>
    <property type="match status" value="1"/>
</dbReference>
<dbReference type="GO" id="GO:0033768">
    <property type="term" value="C:SUMO-targeted ubiquitin ligase complex"/>
    <property type="evidence" value="ECO:0007669"/>
    <property type="project" value="TreeGrafter"/>
</dbReference>
<dbReference type="InterPro" id="IPR017907">
    <property type="entry name" value="Znf_RING_CS"/>
</dbReference>
<evidence type="ECO:0000256" key="3">
    <source>
        <dbReference type="ARBA" id="ARBA00022833"/>
    </source>
</evidence>
<dbReference type="Proteomes" id="UP000238479">
    <property type="component" value="Chromosome 4"/>
</dbReference>
<evidence type="ECO:0000313" key="6">
    <source>
        <dbReference type="EMBL" id="PRQ38452.1"/>
    </source>
</evidence>
<dbReference type="InterPro" id="IPR013083">
    <property type="entry name" value="Znf_RING/FYVE/PHD"/>
</dbReference>
<keyword evidence="7" id="KW-1185">Reference proteome</keyword>
<dbReference type="Gramene" id="PRQ38452">
    <property type="protein sequence ID" value="PRQ38452"/>
    <property type="gene ID" value="RchiOBHm_Chr4g0414081"/>
</dbReference>
<dbReference type="OMA" id="CRCCINT"/>
<dbReference type="Gene3D" id="3.30.40.10">
    <property type="entry name" value="Zinc/RING finger domain, C3HC4 (zinc finger)"/>
    <property type="match status" value="1"/>
</dbReference>
<dbReference type="GO" id="GO:0061630">
    <property type="term" value="F:ubiquitin protein ligase activity"/>
    <property type="evidence" value="ECO:0007669"/>
    <property type="project" value="InterPro"/>
</dbReference>
<sequence>MAPIEPQSEPEAPAFSCVICMGQLVEETSTKCGHIFCKMCIEKAIATQHKCPNCRRKLRKRDIFRVHLPYTS</sequence>
<name>A0A2P6QW78_ROSCH</name>
<keyword evidence="3" id="KW-0862">Zinc</keyword>
<dbReference type="InterPro" id="IPR001841">
    <property type="entry name" value="Znf_RING"/>
</dbReference>
<evidence type="ECO:0000259" key="5">
    <source>
        <dbReference type="PROSITE" id="PS50089"/>
    </source>
</evidence>
<dbReference type="InterPro" id="IPR049627">
    <property type="entry name" value="SLX8"/>
</dbReference>
<dbReference type="PROSITE" id="PS50089">
    <property type="entry name" value="ZF_RING_2"/>
    <property type="match status" value="1"/>
</dbReference>
<keyword evidence="1" id="KW-0479">Metal-binding</keyword>
<dbReference type="PROSITE" id="PS00518">
    <property type="entry name" value="ZF_RING_1"/>
    <property type="match status" value="1"/>
</dbReference>
<gene>
    <name evidence="6" type="ORF">RchiOBHm_Chr4g0414081</name>
</gene>
<dbReference type="GO" id="GO:0032183">
    <property type="term" value="F:SUMO binding"/>
    <property type="evidence" value="ECO:0007669"/>
    <property type="project" value="TreeGrafter"/>
</dbReference>
<comment type="caution">
    <text evidence="6">The sequence shown here is derived from an EMBL/GenBank/DDBJ whole genome shotgun (WGS) entry which is preliminary data.</text>
</comment>
<dbReference type="STRING" id="74649.A0A2P6QW78"/>
<evidence type="ECO:0000313" key="7">
    <source>
        <dbReference type="Proteomes" id="UP000238479"/>
    </source>
</evidence>